<reference evidence="1" key="1">
    <citation type="submission" date="2014-09" db="EMBL/GenBank/DDBJ databases">
        <authorList>
            <person name="Magalhaes I.L.F."/>
            <person name="Oliveira U."/>
            <person name="Santos F.R."/>
            <person name="Vidigal T.H.D.A."/>
            <person name="Brescovit A.D."/>
            <person name="Santos A.J."/>
        </authorList>
    </citation>
    <scope>NUCLEOTIDE SEQUENCE</scope>
    <source>
        <tissue evidence="1">Shoot tissue taken approximately 20 cm above the soil surface</tissue>
    </source>
</reference>
<proteinExistence type="predicted"/>
<protein>
    <submittedName>
        <fullName evidence="1">Uncharacterized protein</fullName>
    </submittedName>
</protein>
<dbReference type="EMBL" id="GBRH01195594">
    <property type="protein sequence ID" value="JAE02302.1"/>
    <property type="molecule type" value="Transcribed_RNA"/>
</dbReference>
<evidence type="ECO:0000313" key="1">
    <source>
        <dbReference type="EMBL" id="JAE02302.1"/>
    </source>
</evidence>
<name>A0A0A9EQC0_ARUDO</name>
<reference evidence="1" key="2">
    <citation type="journal article" date="2015" name="Data Brief">
        <title>Shoot transcriptome of the giant reed, Arundo donax.</title>
        <authorList>
            <person name="Barrero R.A."/>
            <person name="Guerrero F.D."/>
            <person name="Moolhuijzen P."/>
            <person name="Goolsby J.A."/>
            <person name="Tidwell J."/>
            <person name="Bellgard S.E."/>
            <person name="Bellgard M.I."/>
        </authorList>
    </citation>
    <scope>NUCLEOTIDE SEQUENCE</scope>
    <source>
        <tissue evidence="1">Shoot tissue taken approximately 20 cm above the soil surface</tissue>
    </source>
</reference>
<sequence>MWCLVKVLQTIPNIGIYLPEPVFSHEQLYIVLSRATVRNNVKILAISVDEKKRSNDKKKISITSDKKT</sequence>
<dbReference type="AlphaFoldDB" id="A0A0A9EQC0"/>
<organism evidence="1">
    <name type="scientific">Arundo donax</name>
    <name type="common">Giant reed</name>
    <name type="synonym">Donax arundinaceus</name>
    <dbReference type="NCBI Taxonomy" id="35708"/>
    <lineage>
        <taxon>Eukaryota</taxon>
        <taxon>Viridiplantae</taxon>
        <taxon>Streptophyta</taxon>
        <taxon>Embryophyta</taxon>
        <taxon>Tracheophyta</taxon>
        <taxon>Spermatophyta</taxon>
        <taxon>Magnoliopsida</taxon>
        <taxon>Liliopsida</taxon>
        <taxon>Poales</taxon>
        <taxon>Poaceae</taxon>
        <taxon>PACMAD clade</taxon>
        <taxon>Arundinoideae</taxon>
        <taxon>Arundineae</taxon>
        <taxon>Arundo</taxon>
    </lineage>
</organism>
<accession>A0A0A9EQC0</accession>